<accession>A0A4Q6XXK4</accession>
<reference evidence="2 3" key="1">
    <citation type="submission" date="2019-02" db="EMBL/GenBank/DDBJ databases">
        <authorList>
            <person name="Li Y."/>
        </authorList>
    </citation>
    <scope>NUCLEOTIDE SEQUENCE [LARGE SCALE GENOMIC DNA]</scope>
    <source>
        <strain evidence="2 3">3-7</strain>
    </source>
</reference>
<dbReference type="InterPro" id="IPR014748">
    <property type="entry name" value="Enoyl-CoA_hydra_C"/>
</dbReference>
<dbReference type="SUPFAM" id="SSF52096">
    <property type="entry name" value="ClpP/crotonase"/>
    <property type="match status" value="1"/>
</dbReference>
<organism evidence="2 3">
    <name type="scientific">Sphingomonas populi</name>
    <dbReference type="NCBI Taxonomy" id="2484750"/>
    <lineage>
        <taxon>Bacteria</taxon>
        <taxon>Pseudomonadati</taxon>
        <taxon>Pseudomonadota</taxon>
        <taxon>Alphaproteobacteria</taxon>
        <taxon>Sphingomonadales</taxon>
        <taxon>Sphingomonadaceae</taxon>
        <taxon>Sphingomonas</taxon>
    </lineage>
</organism>
<dbReference type="OrthoDB" id="9781757at2"/>
<evidence type="ECO:0000256" key="1">
    <source>
        <dbReference type="ARBA" id="ARBA00005254"/>
    </source>
</evidence>
<keyword evidence="3" id="KW-1185">Reference proteome</keyword>
<dbReference type="Pfam" id="PF00378">
    <property type="entry name" value="ECH_1"/>
    <property type="match status" value="1"/>
</dbReference>
<dbReference type="InterPro" id="IPR001753">
    <property type="entry name" value="Enoyl-CoA_hydra/iso"/>
</dbReference>
<comment type="similarity">
    <text evidence="1">Belongs to the enoyl-CoA hydratase/isomerase family.</text>
</comment>
<proteinExistence type="inferred from homology"/>
<dbReference type="PANTHER" id="PTHR43459">
    <property type="entry name" value="ENOYL-COA HYDRATASE"/>
    <property type="match status" value="1"/>
</dbReference>
<dbReference type="Gene3D" id="1.10.12.10">
    <property type="entry name" value="Lyase 2-enoyl-coa Hydratase, Chain A, domain 2"/>
    <property type="match status" value="1"/>
</dbReference>
<dbReference type="GO" id="GO:0003824">
    <property type="term" value="F:catalytic activity"/>
    <property type="evidence" value="ECO:0007669"/>
    <property type="project" value="UniProtKB-ARBA"/>
</dbReference>
<sequence>MSDDAIAFELRDGVAWLTLARPERRNAIGPEMARALQVVADRCADDPAVRCVVLTGSGRFFSVGGDVDVFSQAGGDVEAIVLDLAQSFHAGVHRLATMEKPLVTAINGPAAGAGLSLAILGDVAIAAASAHFTSAYSAIGLTPDGGASWWLPRLVGLRRAQEIVLTNRRVDAREAAAIGLITRVATDEDLAATAREVAVALANGPTRAIGRCRSLLLASSERDLATHLAVEARSIASAAAGSEGKEGVNAFVAKRPADFTAT</sequence>
<protein>
    <submittedName>
        <fullName evidence="2">Enoyl-CoA hydratase</fullName>
    </submittedName>
</protein>
<evidence type="ECO:0000313" key="2">
    <source>
        <dbReference type="EMBL" id="RZF64701.1"/>
    </source>
</evidence>
<evidence type="ECO:0000313" key="3">
    <source>
        <dbReference type="Proteomes" id="UP000292085"/>
    </source>
</evidence>
<dbReference type="InterPro" id="IPR029045">
    <property type="entry name" value="ClpP/crotonase-like_dom_sf"/>
</dbReference>
<gene>
    <name evidence="2" type="ORF">EWE75_09930</name>
</gene>
<name>A0A4Q6XXK4_9SPHN</name>
<dbReference type="Proteomes" id="UP000292085">
    <property type="component" value="Unassembled WGS sequence"/>
</dbReference>
<dbReference type="AlphaFoldDB" id="A0A4Q6XXK4"/>
<dbReference type="Gene3D" id="3.90.226.10">
    <property type="entry name" value="2-enoyl-CoA Hydratase, Chain A, domain 1"/>
    <property type="match status" value="1"/>
</dbReference>
<dbReference type="RefSeq" id="WP_130156950.1">
    <property type="nucleotide sequence ID" value="NZ_SGIS01000012.1"/>
</dbReference>
<comment type="caution">
    <text evidence="2">The sequence shown here is derived from an EMBL/GenBank/DDBJ whole genome shotgun (WGS) entry which is preliminary data.</text>
</comment>
<dbReference type="PANTHER" id="PTHR43459:SF1">
    <property type="entry name" value="EG:BACN32G11.4 PROTEIN"/>
    <property type="match status" value="1"/>
</dbReference>
<dbReference type="EMBL" id="SGIS01000012">
    <property type="protein sequence ID" value="RZF64701.1"/>
    <property type="molecule type" value="Genomic_DNA"/>
</dbReference>
<dbReference type="CDD" id="cd06558">
    <property type="entry name" value="crotonase-like"/>
    <property type="match status" value="1"/>
</dbReference>